<name>A0ABR7RDI9_9PROT</name>
<dbReference type="Pfam" id="PF00300">
    <property type="entry name" value="His_Phos_1"/>
    <property type="match status" value="1"/>
</dbReference>
<dbReference type="SUPFAM" id="SSF53254">
    <property type="entry name" value="Phosphoglycerate mutase-like"/>
    <property type="match status" value="1"/>
</dbReference>
<sequence length="181" mass="18638">MPYALLRHLPTDIAPGLCYGRLDLPPGAGGDAGAALAGLEGFVATTLFSSPARRCLALAEQVATRTGLPPRPDARLLELDFGAWEGMPWDEVPRAALDDWAADPWGFAPPGGESGAALVARVRDFHAALPPGAIVVSHGGPLKVLAALIEGRAVDLLAPAPPLGSCRILRAPCFAPAAEQG</sequence>
<dbReference type="InterPro" id="IPR013078">
    <property type="entry name" value="His_Pase_superF_clade-1"/>
</dbReference>
<dbReference type="RefSeq" id="WP_187780763.1">
    <property type="nucleotide sequence ID" value="NZ_JACTUZ010000178.1"/>
</dbReference>
<evidence type="ECO:0000313" key="2">
    <source>
        <dbReference type="Proteomes" id="UP000603940"/>
    </source>
</evidence>
<accession>A0ABR7RDI9</accession>
<gene>
    <name evidence="1" type="ORF">IBL25_22670</name>
</gene>
<evidence type="ECO:0000313" key="1">
    <source>
        <dbReference type="EMBL" id="MBC9179753.1"/>
    </source>
</evidence>
<dbReference type="Proteomes" id="UP000603940">
    <property type="component" value="Unassembled WGS sequence"/>
</dbReference>
<comment type="caution">
    <text evidence="1">The sequence shown here is derived from an EMBL/GenBank/DDBJ whole genome shotgun (WGS) entry which is preliminary data.</text>
</comment>
<reference evidence="1 2" key="1">
    <citation type="journal article" date="2009" name="Int. J. Syst. Evol. Microbiol.">
        <title>Transfer of Teichococcus ludipueritiae and Muricoccus roseus to the genus Roseomonas, as Roseomonas ludipueritiae comb. nov. and Roseomonas rosea comb. nov., respectively, and emended description of the genus Roseomonas.</title>
        <authorList>
            <person name="Sanchez-Porro C."/>
            <person name="Gallego V."/>
            <person name="Busse H.J."/>
            <person name="Kampfer P."/>
            <person name="Ventosa A."/>
        </authorList>
    </citation>
    <scope>NUCLEOTIDE SEQUENCE [LARGE SCALE GENOMIC DNA]</scope>
    <source>
        <strain evidence="1 2">DSM 14915</strain>
    </source>
</reference>
<organism evidence="1 2">
    <name type="scientific">Pseudoroseomonas ludipueritiae</name>
    <dbReference type="NCBI Taxonomy" id="198093"/>
    <lineage>
        <taxon>Bacteria</taxon>
        <taxon>Pseudomonadati</taxon>
        <taxon>Pseudomonadota</taxon>
        <taxon>Alphaproteobacteria</taxon>
        <taxon>Acetobacterales</taxon>
        <taxon>Acetobacteraceae</taxon>
        <taxon>Pseudoroseomonas</taxon>
    </lineage>
</organism>
<dbReference type="Gene3D" id="3.40.50.1240">
    <property type="entry name" value="Phosphoglycerate mutase-like"/>
    <property type="match status" value="1"/>
</dbReference>
<dbReference type="SMART" id="SM00855">
    <property type="entry name" value="PGAM"/>
    <property type="match status" value="1"/>
</dbReference>
<keyword evidence="2" id="KW-1185">Reference proteome</keyword>
<proteinExistence type="predicted"/>
<dbReference type="EMBL" id="JACTUZ010000178">
    <property type="protein sequence ID" value="MBC9179753.1"/>
    <property type="molecule type" value="Genomic_DNA"/>
</dbReference>
<dbReference type="InterPro" id="IPR029033">
    <property type="entry name" value="His_PPase_superfam"/>
</dbReference>
<protein>
    <submittedName>
        <fullName evidence="1">Histidine phosphatase family protein</fullName>
    </submittedName>
</protein>